<dbReference type="OrthoDB" id="3264586at2759"/>
<organism evidence="2 3">
    <name type="scientific">Psilocybe cyanescens</name>
    <dbReference type="NCBI Taxonomy" id="93625"/>
    <lineage>
        <taxon>Eukaryota</taxon>
        <taxon>Fungi</taxon>
        <taxon>Dikarya</taxon>
        <taxon>Basidiomycota</taxon>
        <taxon>Agaricomycotina</taxon>
        <taxon>Agaricomycetes</taxon>
        <taxon>Agaricomycetidae</taxon>
        <taxon>Agaricales</taxon>
        <taxon>Agaricineae</taxon>
        <taxon>Strophariaceae</taxon>
        <taxon>Psilocybe</taxon>
    </lineage>
</organism>
<dbReference type="InParanoid" id="A0A409WI84"/>
<comment type="caution">
    <text evidence="2">The sequence shown here is derived from an EMBL/GenBank/DDBJ whole genome shotgun (WGS) entry which is preliminary data.</text>
</comment>
<accession>A0A409WI84</accession>
<name>A0A409WI84_PSICY</name>
<proteinExistence type="predicted"/>
<keyword evidence="3" id="KW-1185">Reference proteome</keyword>
<dbReference type="Proteomes" id="UP000283269">
    <property type="component" value="Unassembled WGS sequence"/>
</dbReference>
<feature type="non-terminal residue" evidence="2">
    <location>
        <position position="1"/>
    </location>
</feature>
<gene>
    <name evidence="2" type="ORF">CVT25_015493</name>
</gene>
<evidence type="ECO:0000313" key="2">
    <source>
        <dbReference type="EMBL" id="PPQ78160.1"/>
    </source>
</evidence>
<sequence length="146" mass="16668">TLITCPASLIFREDLPAQLANLQKEEVGFKKYFEDSHLPMVAQKDAFRELSDLYPPLLRDIGTSRAERINAASRLRMLHPFSLFMRSLPLLNILPFSVRNNGQSRQDALKDASKIARQQLEQAKQIEKDAVDATELIKHIKNLLRA</sequence>
<reference evidence="2 3" key="1">
    <citation type="journal article" date="2018" name="Evol. Lett.">
        <title>Horizontal gene cluster transfer increased hallucinogenic mushroom diversity.</title>
        <authorList>
            <person name="Reynolds H.T."/>
            <person name="Vijayakumar V."/>
            <person name="Gluck-Thaler E."/>
            <person name="Korotkin H.B."/>
            <person name="Matheny P.B."/>
            <person name="Slot J.C."/>
        </authorList>
    </citation>
    <scope>NUCLEOTIDE SEQUENCE [LARGE SCALE GENOMIC DNA]</scope>
    <source>
        <strain evidence="2 3">2631</strain>
    </source>
</reference>
<protein>
    <submittedName>
        <fullName evidence="2">Uncharacterized protein</fullName>
    </submittedName>
</protein>
<feature type="coiled-coil region" evidence="1">
    <location>
        <begin position="106"/>
        <end position="136"/>
    </location>
</feature>
<keyword evidence="1" id="KW-0175">Coiled coil</keyword>
<evidence type="ECO:0000313" key="3">
    <source>
        <dbReference type="Proteomes" id="UP000283269"/>
    </source>
</evidence>
<dbReference type="EMBL" id="NHYD01003425">
    <property type="protein sequence ID" value="PPQ78160.1"/>
    <property type="molecule type" value="Genomic_DNA"/>
</dbReference>
<evidence type="ECO:0000256" key="1">
    <source>
        <dbReference type="SAM" id="Coils"/>
    </source>
</evidence>
<dbReference type="AlphaFoldDB" id="A0A409WI84"/>